<proteinExistence type="predicted"/>
<sequence>MKIIDQLVSQKSQRLGSLGHGGINQLETREASSTMTESRLSVTRLNTSWTK</sequence>
<dbReference type="EMBL" id="CAII01000301">
    <property type="protein sequence ID" value="CCH97742.1"/>
    <property type="molecule type" value="Genomic_DNA"/>
</dbReference>
<organism evidence="1 2">
    <name type="scientific">Microcystis aeruginosa PCC 9717</name>
    <dbReference type="NCBI Taxonomy" id="1160286"/>
    <lineage>
        <taxon>Bacteria</taxon>
        <taxon>Bacillati</taxon>
        <taxon>Cyanobacteriota</taxon>
        <taxon>Cyanophyceae</taxon>
        <taxon>Oscillatoriophycideae</taxon>
        <taxon>Chroococcales</taxon>
        <taxon>Microcystaceae</taxon>
        <taxon>Microcystis</taxon>
    </lineage>
</organism>
<evidence type="ECO:0000313" key="1">
    <source>
        <dbReference type="EMBL" id="CCH97742.1"/>
    </source>
</evidence>
<gene>
    <name evidence="1" type="ORF">MICAB_370006</name>
</gene>
<dbReference type="AlphaFoldDB" id="I4FQ17"/>
<reference evidence="1 2" key="1">
    <citation type="submission" date="2012-04" db="EMBL/GenBank/DDBJ databases">
        <authorList>
            <person name="Genoscope - CEA"/>
        </authorList>
    </citation>
    <scope>NUCLEOTIDE SEQUENCE [LARGE SCALE GENOMIC DNA]</scope>
    <source>
        <strain evidence="1 2">9717</strain>
    </source>
</reference>
<comment type="caution">
    <text evidence="1">The sequence shown here is derived from an EMBL/GenBank/DDBJ whole genome shotgun (WGS) entry which is preliminary data.</text>
</comment>
<evidence type="ECO:0000313" key="2">
    <source>
        <dbReference type="Proteomes" id="UP000003172"/>
    </source>
</evidence>
<dbReference type="HOGENOM" id="CLU_3100828_0_0_3"/>
<protein>
    <submittedName>
        <fullName evidence="1">Uncharacterized protein</fullName>
    </submittedName>
</protein>
<accession>I4FQ17</accession>
<dbReference type="Proteomes" id="UP000003172">
    <property type="component" value="Unassembled WGS sequence"/>
</dbReference>
<name>I4FQ17_MICAE</name>